<keyword evidence="1" id="KW-0812">Transmembrane</keyword>
<keyword evidence="3" id="KW-1185">Reference proteome</keyword>
<gene>
    <name evidence="2" type="ORF">CKY47_25090</name>
</gene>
<dbReference type="EMBL" id="NSDM01000011">
    <property type="protein sequence ID" value="MDQ2587204.1"/>
    <property type="molecule type" value="Genomic_DNA"/>
</dbReference>
<evidence type="ECO:0000313" key="2">
    <source>
        <dbReference type="EMBL" id="MDQ2587204.1"/>
    </source>
</evidence>
<sequence length="181" mass="18428">MRWALLYARSREVPASAAVVVVAVTLLGLPEGDLRLSAFAAAVGVAALALGLGAHDVALDRGAAFGWPPRRAAHLLLGGLFVGGLLLTVGPDVPDHAVVWRNVAGLGGLAALGALLFGSRTAWALPVTWTGATLVVPSGDLWFEELLGWPVQPAGTTSATTTALVLGLAGLLAGTARTTRR</sequence>
<name>A0ABU0X7G5_9PSEU</name>
<organism evidence="2 3">
    <name type="scientific">Saccharothrix yanglingensis</name>
    <dbReference type="NCBI Taxonomy" id="659496"/>
    <lineage>
        <taxon>Bacteria</taxon>
        <taxon>Bacillati</taxon>
        <taxon>Actinomycetota</taxon>
        <taxon>Actinomycetes</taxon>
        <taxon>Pseudonocardiales</taxon>
        <taxon>Pseudonocardiaceae</taxon>
        <taxon>Saccharothrix</taxon>
    </lineage>
</organism>
<feature type="transmembrane region" description="Helical" evidence="1">
    <location>
        <begin position="155"/>
        <end position="176"/>
    </location>
</feature>
<evidence type="ECO:0000256" key="1">
    <source>
        <dbReference type="SAM" id="Phobius"/>
    </source>
</evidence>
<reference evidence="2 3" key="1">
    <citation type="submission" date="2017-06" db="EMBL/GenBank/DDBJ databases">
        <title>Cultured bacterium strain Saccharothrix yanglingensis Hhs.015.</title>
        <authorList>
            <person name="Xia Y."/>
        </authorList>
    </citation>
    <scope>NUCLEOTIDE SEQUENCE [LARGE SCALE GENOMIC DNA]</scope>
    <source>
        <strain evidence="2 3">Hhs.015</strain>
    </source>
</reference>
<feature type="transmembrane region" description="Helical" evidence="1">
    <location>
        <begin position="124"/>
        <end position="143"/>
    </location>
</feature>
<feature type="transmembrane region" description="Helical" evidence="1">
    <location>
        <begin position="99"/>
        <end position="117"/>
    </location>
</feature>
<protein>
    <submittedName>
        <fullName evidence="2">Uncharacterized protein</fullName>
    </submittedName>
</protein>
<dbReference type="Proteomes" id="UP001225605">
    <property type="component" value="Unassembled WGS sequence"/>
</dbReference>
<keyword evidence="1" id="KW-1133">Transmembrane helix</keyword>
<comment type="caution">
    <text evidence="2">The sequence shown here is derived from an EMBL/GenBank/DDBJ whole genome shotgun (WGS) entry which is preliminary data.</text>
</comment>
<dbReference type="RefSeq" id="WP_306748648.1">
    <property type="nucleotide sequence ID" value="NZ_NSDM01000011.1"/>
</dbReference>
<feature type="transmembrane region" description="Helical" evidence="1">
    <location>
        <begin position="12"/>
        <end position="30"/>
    </location>
</feature>
<feature type="transmembrane region" description="Helical" evidence="1">
    <location>
        <begin position="36"/>
        <end position="54"/>
    </location>
</feature>
<proteinExistence type="predicted"/>
<keyword evidence="1" id="KW-0472">Membrane</keyword>
<accession>A0ABU0X7G5</accession>
<evidence type="ECO:0000313" key="3">
    <source>
        <dbReference type="Proteomes" id="UP001225605"/>
    </source>
</evidence>
<feature type="transmembrane region" description="Helical" evidence="1">
    <location>
        <begin position="75"/>
        <end position="93"/>
    </location>
</feature>